<dbReference type="RefSeq" id="WP_338436849.1">
    <property type="nucleotide sequence ID" value="NZ_JAUYVH010000006.1"/>
</dbReference>
<keyword evidence="5 7" id="KW-0413">Isomerase</keyword>
<feature type="domain" description="UDP-galactopyranose mutase C-terminal" evidence="6">
    <location>
        <begin position="148"/>
        <end position="347"/>
    </location>
</feature>
<accession>A0ABU1BR57</accession>
<dbReference type="Gene3D" id="3.40.50.720">
    <property type="entry name" value="NAD(P)-binding Rossmann-like Domain"/>
    <property type="match status" value="3"/>
</dbReference>
<sequence>MKKIAIVGAGFSGAVIAHELSNEDYEIDVFDARSHVAGNCHTERDAETGVMVHAYGPHIFHTSNEKVWNYVRQFDEFVPFVNRVKAITNGRVFSLPINLLTINQFFGKTFNPREAEAFLSSVADQTIEDPQTFEEQALRFVGKDLYEAFFKGYTIKQWGMHPSELPASILRRLPVRFNYDDNYYASTFQGQPKNGYTYIVEKMLDHPNVKLHLNTKFERAMAGEYAHVFYSGPIDTWFGHSEGRLGYRTLDFASERHQGDYQGNPVINYCDEDVPWTRISEHKHFSPWESHEGTVIFKEYSRFCEENDIPYYPIRLAKEKSQLKRYIEIANEEQNMTFIGRLGTYRYLDMHVTIGEALDVAERFLACENGNEKMPVFVVNPLG</sequence>
<dbReference type="NCBIfam" id="TIGR00031">
    <property type="entry name" value="UDP-GALP_mutase"/>
    <property type="match status" value="1"/>
</dbReference>
<comment type="similarity">
    <text evidence="2">Belongs to the UDP-galactopyranose/dTDP-fucopyranose mutase family.</text>
</comment>
<dbReference type="InterPro" id="IPR015899">
    <property type="entry name" value="UDP-GalPyranose_mutase_C"/>
</dbReference>
<organism evidence="7 8">
    <name type="scientific">Keguizhuia sedimenti</name>
    <dbReference type="NCBI Taxonomy" id="3064264"/>
    <lineage>
        <taxon>Bacteria</taxon>
        <taxon>Pseudomonadati</taxon>
        <taxon>Pseudomonadota</taxon>
        <taxon>Betaproteobacteria</taxon>
        <taxon>Burkholderiales</taxon>
        <taxon>Oxalobacteraceae</taxon>
        <taxon>Keguizhuia</taxon>
    </lineage>
</organism>
<keyword evidence="3" id="KW-0285">Flavoprotein</keyword>
<proteinExistence type="inferred from homology"/>
<keyword evidence="8" id="KW-1185">Reference proteome</keyword>
<evidence type="ECO:0000313" key="8">
    <source>
        <dbReference type="Proteomes" id="UP001225596"/>
    </source>
</evidence>
<dbReference type="Pfam" id="PF03275">
    <property type="entry name" value="GLF"/>
    <property type="match status" value="1"/>
</dbReference>
<dbReference type="SUPFAM" id="SSF54373">
    <property type="entry name" value="FAD-linked reductases, C-terminal domain"/>
    <property type="match status" value="1"/>
</dbReference>
<dbReference type="InterPro" id="IPR004379">
    <property type="entry name" value="UDP-GALP_mutase"/>
</dbReference>
<evidence type="ECO:0000259" key="6">
    <source>
        <dbReference type="Pfam" id="PF03275"/>
    </source>
</evidence>
<dbReference type="EMBL" id="JAUYVH010000006">
    <property type="protein sequence ID" value="MDQ9170911.1"/>
    <property type="molecule type" value="Genomic_DNA"/>
</dbReference>
<name>A0ABU1BR57_9BURK</name>
<gene>
    <name evidence="7" type="primary">glf</name>
    <name evidence="7" type="ORF">Q8A64_10865</name>
</gene>
<comment type="caution">
    <text evidence="7">The sequence shown here is derived from an EMBL/GenBank/DDBJ whole genome shotgun (WGS) entry which is preliminary data.</text>
</comment>
<dbReference type="PANTHER" id="PTHR21197">
    <property type="entry name" value="UDP-GALACTOPYRANOSE MUTASE"/>
    <property type="match status" value="1"/>
</dbReference>
<reference evidence="7 8" key="1">
    <citation type="submission" date="2023-08" db="EMBL/GenBank/DDBJ databases">
        <title>Oxalobacteraceae gen .nov., isolated from river sludge outside the plant.</title>
        <authorList>
            <person name="Zhao S.Y."/>
        </authorList>
    </citation>
    <scope>NUCLEOTIDE SEQUENCE [LARGE SCALE GENOMIC DNA]</scope>
    <source>
        <strain evidence="7 8">R-40</strain>
    </source>
</reference>
<evidence type="ECO:0000256" key="5">
    <source>
        <dbReference type="ARBA" id="ARBA00023235"/>
    </source>
</evidence>
<protein>
    <submittedName>
        <fullName evidence="7">UDP-galactopyranose mutase</fullName>
        <ecNumber evidence="7">5.4.99.9</ecNumber>
    </submittedName>
</protein>
<comment type="cofactor">
    <cofactor evidence="1">
        <name>FAD</name>
        <dbReference type="ChEBI" id="CHEBI:57692"/>
    </cofactor>
</comment>
<dbReference type="SUPFAM" id="SSF51971">
    <property type="entry name" value="Nucleotide-binding domain"/>
    <property type="match status" value="1"/>
</dbReference>
<dbReference type="Pfam" id="PF13450">
    <property type="entry name" value="NAD_binding_8"/>
    <property type="match status" value="1"/>
</dbReference>
<dbReference type="Proteomes" id="UP001225596">
    <property type="component" value="Unassembled WGS sequence"/>
</dbReference>
<dbReference type="PANTHER" id="PTHR21197:SF0">
    <property type="entry name" value="UDP-GALACTOPYRANOSE MUTASE"/>
    <property type="match status" value="1"/>
</dbReference>
<evidence type="ECO:0000313" key="7">
    <source>
        <dbReference type="EMBL" id="MDQ9170911.1"/>
    </source>
</evidence>
<evidence type="ECO:0000256" key="1">
    <source>
        <dbReference type="ARBA" id="ARBA00001974"/>
    </source>
</evidence>
<dbReference type="GO" id="GO:0008767">
    <property type="term" value="F:UDP-galactopyranose mutase activity"/>
    <property type="evidence" value="ECO:0007669"/>
    <property type="project" value="UniProtKB-EC"/>
</dbReference>
<dbReference type="EC" id="5.4.99.9" evidence="7"/>
<evidence type="ECO:0000256" key="4">
    <source>
        <dbReference type="ARBA" id="ARBA00022827"/>
    </source>
</evidence>
<evidence type="ECO:0000256" key="2">
    <source>
        <dbReference type="ARBA" id="ARBA00009321"/>
    </source>
</evidence>
<keyword evidence="4" id="KW-0274">FAD</keyword>
<evidence type="ECO:0000256" key="3">
    <source>
        <dbReference type="ARBA" id="ARBA00022630"/>
    </source>
</evidence>